<dbReference type="InterPro" id="IPR005478">
    <property type="entry name" value="Transketolase_bac-like"/>
</dbReference>
<name>A0ABM8BXB8_9MOLU</name>
<sequence>MENKINLDKLTINSIRMLGVQAVNAAKSGHPGIVLGASPMTFSLFKNHLSFNPKNPKWFNRDRFVLSAGHGSALLYSILHHAGYKYTINDIKQFRQLNSNTPGHPEYHLDYGVETATGPLGQGIANAVGMALTESFLGAKYNQKDLNIIDHYTYAICGDGDLQEGIAQEALSFAGHFKLNKLIILYDSNDVQLDSSVKLVYSENLKMRLQALEWNYLKVEDGEDDKLISEAIKKAKLSDKPTLIEIKTIIGYGASKQGTPSVHGSPLMEDIKTVAKNLNWEYPEFTVPKEVSTYFTQTALNHGSKIELVWNQKVEKYAKLYPKLYNEIKSALKNEIFNEDYQLNKIDWTSIIGVNPQATRVDSGNILKLLSAHCPTLIGGSADLTGSTKALVTDKDFLPLDHSGRHIHYGIREFAMGAIVNGMTLHQGTIPFGSTFLVFSDYLKPALRLAALMSIPSLFIFSHDSIAVGEDGPTHEPVEQLTMLRTIPNFNVIRPADTKETIGAYLIALSSKTNPSAIIITRQNLPQLANSNIEAVQKGAYIISKEKSSKALDLIIIATGSEVSLAIASQEQLWNDQKLNVRVVSMPSTFIFDKQDKTYQNKILPNDIIKVAIEMGSKDSWYKYVTGNGFVIGVSTFGISAPDKVVLEKYGFTSNQVCDKINKFLNSK</sequence>
<protein>
    <recommendedName>
        <fullName evidence="3 9">Transketolase</fullName>
        <ecNumber evidence="3 9">2.2.1.1</ecNumber>
    </recommendedName>
</protein>
<evidence type="ECO:0000259" key="11">
    <source>
        <dbReference type="SMART" id="SM00861"/>
    </source>
</evidence>
<accession>A0ABM8BXB8</accession>
<keyword evidence="4 10" id="KW-0808">Transferase</keyword>
<feature type="domain" description="Transketolase-like pyrimidine-binding" evidence="11">
    <location>
        <begin position="357"/>
        <end position="527"/>
    </location>
</feature>
<dbReference type="SUPFAM" id="SSF52922">
    <property type="entry name" value="TK C-terminal domain-like"/>
    <property type="match status" value="1"/>
</dbReference>
<evidence type="ECO:0000256" key="8">
    <source>
        <dbReference type="ARBA" id="ARBA00049473"/>
    </source>
</evidence>
<keyword evidence="7 10" id="KW-0786">Thiamine pyrophosphate</keyword>
<dbReference type="EC" id="2.2.1.1" evidence="3 9"/>
<dbReference type="PANTHER" id="PTHR43522">
    <property type="entry name" value="TRANSKETOLASE"/>
    <property type="match status" value="1"/>
</dbReference>
<dbReference type="InterPro" id="IPR020826">
    <property type="entry name" value="Transketolase_BS"/>
</dbReference>
<dbReference type="InterPro" id="IPR009014">
    <property type="entry name" value="Transketo_C/PFOR_II"/>
</dbReference>
<evidence type="ECO:0000256" key="5">
    <source>
        <dbReference type="ARBA" id="ARBA00022723"/>
    </source>
</evidence>
<comment type="subunit">
    <text evidence="2 10">Homodimer.</text>
</comment>
<dbReference type="Pfam" id="PF22613">
    <property type="entry name" value="Transketolase_C_1"/>
    <property type="match status" value="1"/>
</dbReference>
<evidence type="ECO:0000256" key="2">
    <source>
        <dbReference type="ARBA" id="ARBA00011738"/>
    </source>
</evidence>
<dbReference type="InterPro" id="IPR029061">
    <property type="entry name" value="THDP-binding"/>
</dbReference>
<evidence type="ECO:0000256" key="3">
    <source>
        <dbReference type="ARBA" id="ARBA00013152"/>
    </source>
</evidence>
<proteinExistence type="inferred from homology"/>
<keyword evidence="5 10" id="KW-0479">Metal-binding</keyword>
<dbReference type="EMBL" id="AP026933">
    <property type="protein sequence ID" value="BDT04518.1"/>
    <property type="molecule type" value="Genomic_DNA"/>
</dbReference>
<dbReference type="InterPro" id="IPR005474">
    <property type="entry name" value="Transketolase_N"/>
</dbReference>
<dbReference type="NCBIfam" id="NF004558">
    <property type="entry name" value="PRK05899.2-4"/>
    <property type="match status" value="1"/>
</dbReference>
<dbReference type="Proteomes" id="UP001163387">
    <property type="component" value="Chromosome"/>
</dbReference>
<dbReference type="InterPro" id="IPR005475">
    <property type="entry name" value="Transketolase-like_Pyr-bd"/>
</dbReference>
<dbReference type="Gene3D" id="3.40.50.970">
    <property type="match status" value="2"/>
</dbReference>
<comment type="function">
    <text evidence="10">Catalyzes the transfer of a two-carbon ketol group from a ketose donor to an aldose acceptor, via a covalent intermediate with the cofactor thiamine pyrophosphate.</text>
</comment>
<dbReference type="InterPro" id="IPR033247">
    <property type="entry name" value="Transketolase_fam"/>
</dbReference>
<dbReference type="Pfam" id="PF02779">
    <property type="entry name" value="Transket_pyr"/>
    <property type="match status" value="1"/>
</dbReference>
<dbReference type="CDD" id="cd02012">
    <property type="entry name" value="TPP_TK"/>
    <property type="match status" value="1"/>
</dbReference>
<evidence type="ECO:0000256" key="9">
    <source>
        <dbReference type="NCBIfam" id="TIGR00232"/>
    </source>
</evidence>
<dbReference type="RefSeq" id="WP_281748272.1">
    <property type="nucleotide sequence ID" value="NZ_AP026933.1"/>
</dbReference>
<dbReference type="CDD" id="cd07033">
    <property type="entry name" value="TPP_PYR_DXS_TK_like"/>
    <property type="match status" value="1"/>
</dbReference>
<evidence type="ECO:0000313" key="13">
    <source>
        <dbReference type="Proteomes" id="UP001163387"/>
    </source>
</evidence>
<dbReference type="NCBIfam" id="TIGR00232">
    <property type="entry name" value="tktlase_bact"/>
    <property type="match status" value="1"/>
</dbReference>
<organism evidence="12 13">
    <name type="scientific">Spiroplasma ixodetis</name>
    <dbReference type="NCBI Taxonomy" id="2141"/>
    <lineage>
        <taxon>Bacteria</taxon>
        <taxon>Bacillati</taxon>
        <taxon>Mycoplasmatota</taxon>
        <taxon>Mollicutes</taxon>
        <taxon>Entomoplasmatales</taxon>
        <taxon>Spiroplasmataceae</taxon>
        <taxon>Spiroplasma</taxon>
    </lineage>
</organism>
<comment type="catalytic activity">
    <reaction evidence="8 10">
        <text>D-sedoheptulose 7-phosphate + D-glyceraldehyde 3-phosphate = aldehydo-D-ribose 5-phosphate + D-xylulose 5-phosphate</text>
        <dbReference type="Rhea" id="RHEA:10508"/>
        <dbReference type="ChEBI" id="CHEBI:57483"/>
        <dbReference type="ChEBI" id="CHEBI:57737"/>
        <dbReference type="ChEBI" id="CHEBI:58273"/>
        <dbReference type="ChEBI" id="CHEBI:59776"/>
        <dbReference type="EC" id="2.2.1.1"/>
    </reaction>
</comment>
<dbReference type="SMART" id="SM00861">
    <property type="entry name" value="Transket_pyr"/>
    <property type="match status" value="1"/>
</dbReference>
<dbReference type="PROSITE" id="PS00802">
    <property type="entry name" value="TRANSKETOLASE_2"/>
    <property type="match status" value="1"/>
</dbReference>
<dbReference type="Gene3D" id="3.40.50.920">
    <property type="match status" value="1"/>
</dbReference>
<keyword evidence="6 10" id="KW-0460">Magnesium</keyword>
<evidence type="ECO:0000256" key="6">
    <source>
        <dbReference type="ARBA" id="ARBA00022842"/>
    </source>
</evidence>
<gene>
    <name evidence="12" type="primary">tkt</name>
    <name evidence="12" type="ORF">SHM_21640</name>
</gene>
<evidence type="ECO:0000256" key="1">
    <source>
        <dbReference type="ARBA" id="ARBA00007131"/>
    </source>
</evidence>
<dbReference type="InterPro" id="IPR049557">
    <property type="entry name" value="Transketolase_CS"/>
</dbReference>
<comment type="cofactor">
    <cofactor evidence="10">
        <name>thiamine diphosphate</name>
        <dbReference type="ChEBI" id="CHEBI:58937"/>
    </cofactor>
    <text evidence="10">Binds 1 thiamine pyrophosphate per subunit.</text>
</comment>
<evidence type="ECO:0000313" key="12">
    <source>
        <dbReference type="EMBL" id="BDT04518.1"/>
    </source>
</evidence>
<comment type="similarity">
    <text evidence="1 10">Belongs to the transketolase family.</text>
</comment>
<keyword evidence="13" id="KW-1185">Reference proteome</keyword>
<dbReference type="Pfam" id="PF00456">
    <property type="entry name" value="Transketolase_N"/>
    <property type="match status" value="1"/>
</dbReference>
<evidence type="ECO:0000256" key="10">
    <source>
        <dbReference type="RuleBase" id="RU004996"/>
    </source>
</evidence>
<reference evidence="12 13" key="1">
    <citation type="journal article" date="2022" name="Front. Microbiol.">
        <title>Male-killing mechanisms vary between Spiroplasma species.</title>
        <authorList>
            <person name="Arai H."/>
            <person name="Inoue M."/>
            <person name="Kageyama D."/>
        </authorList>
    </citation>
    <scope>NUCLEOTIDE SEQUENCE [LARGE SCALE GENOMIC DNA]</scope>
    <source>
        <strain evidence="13">sHm</strain>
    </source>
</reference>
<evidence type="ECO:0000256" key="7">
    <source>
        <dbReference type="ARBA" id="ARBA00023052"/>
    </source>
</evidence>
<comment type="cofactor">
    <cofactor evidence="10">
        <name>Mg(2+)</name>
        <dbReference type="ChEBI" id="CHEBI:18420"/>
    </cofactor>
    <cofactor evidence="10">
        <name>Ca(2+)</name>
        <dbReference type="ChEBI" id="CHEBI:29108"/>
    </cofactor>
    <cofactor evidence="10">
        <name>Mn(2+)</name>
        <dbReference type="ChEBI" id="CHEBI:29035"/>
    </cofactor>
    <cofactor evidence="10">
        <name>Co(2+)</name>
        <dbReference type="ChEBI" id="CHEBI:48828"/>
    </cofactor>
    <text evidence="10">Binds 1 Mg(2+) ion per subunit. Can also utilize other divalent metal cations, such as Ca(2+), Mn(2+) and Co(2+).</text>
</comment>
<dbReference type="InterPro" id="IPR055152">
    <property type="entry name" value="Transketolase-like_C_2"/>
</dbReference>
<keyword evidence="10" id="KW-0106">Calcium</keyword>
<dbReference type="PANTHER" id="PTHR43522:SF2">
    <property type="entry name" value="TRANSKETOLASE 1-RELATED"/>
    <property type="match status" value="1"/>
</dbReference>
<dbReference type="PROSITE" id="PS00801">
    <property type="entry name" value="TRANSKETOLASE_1"/>
    <property type="match status" value="1"/>
</dbReference>
<evidence type="ECO:0000256" key="4">
    <source>
        <dbReference type="ARBA" id="ARBA00022679"/>
    </source>
</evidence>
<dbReference type="SUPFAM" id="SSF52518">
    <property type="entry name" value="Thiamin diphosphate-binding fold (THDP-binding)"/>
    <property type="match status" value="2"/>
</dbReference>